<dbReference type="Gene3D" id="3.30.420.10">
    <property type="entry name" value="Ribonuclease H-like superfamily/Ribonuclease H"/>
    <property type="match status" value="1"/>
</dbReference>
<evidence type="ECO:0000313" key="2">
    <source>
        <dbReference type="Proteomes" id="UP000762676"/>
    </source>
</evidence>
<dbReference type="EMBL" id="BMAT01009642">
    <property type="protein sequence ID" value="GFS11046.1"/>
    <property type="molecule type" value="Genomic_DNA"/>
</dbReference>
<dbReference type="Proteomes" id="UP000762676">
    <property type="component" value="Unassembled WGS sequence"/>
</dbReference>
<reference evidence="1 2" key="1">
    <citation type="journal article" date="2021" name="Elife">
        <title>Chloroplast acquisition without the gene transfer in kleptoplastic sea slugs, Plakobranchus ocellatus.</title>
        <authorList>
            <person name="Maeda T."/>
            <person name="Takahashi S."/>
            <person name="Yoshida T."/>
            <person name="Shimamura S."/>
            <person name="Takaki Y."/>
            <person name="Nagai Y."/>
            <person name="Toyoda A."/>
            <person name="Suzuki Y."/>
            <person name="Arimoto A."/>
            <person name="Ishii H."/>
            <person name="Satoh N."/>
            <person name="Nishiyama T."/>
            <person name="Hasebe M."/>
            <person name="Maruyama T."/>
            <person name="Minagawa J."/>
            <person name="Obokata J."/>
            <person name="Shigenobu S."/>
        </authorList>
    </citation>
    <scope>NUCLEOTIDE SEQUENCE [LARGE SCALE GENOMIC DNA]</scope>
</reference>
<dbReference type="InterPro" id="IPR036397">
    <property type="entry name" value="RNaseH_sf"/>
</dbReference>
<dbReference type="InterPro" id="IPR001888">
    <property type="entry name" value="Transposase_1"/>
</dbReference>
<gene>
    <name evidence="1" type="ORF">ElyMa_004825800</name>
</gene>
<dbReference type="AlphaFoldDB" id="A0AAV4IR93"/>
<name>A0AAV4IR93_9GAST</name>
<protein>
    <submittedName>
        <fullName evidence="1">Histone-lysine N-methyltransferase SETMAR</fullName>
    </submittedName>
</protein>
<keyword evidence="2" id="KW-1185">Reference proteome</keyword>
<dbReference type="Pfam" id="PF01359">
    <property type="entry name" value="Transposase_1"/>
    <property type="match status" value="1"/>
</dbReference>
<evidence type="ECO:0000313" key="1">
    <source>
        <dbReference type="EMBL" id="GFS11046.1"/>
    </source>
</evidence>
<comment type="caution">
    <text evidence="1">The sequence shown here is derived from an EMBL/GenBank/DDBJ whole genome shotgun (WGS) entry which is preliminary data.</text>
</comment>
<proteinExistence type="predicted"/>
<sequence>MVDTPCHFLVPPSFVNIVKLAAETKRDSLTWKHPSSPVTKKFKVQRCTAKVIAIVFWGAKGVILKNILPQRQCINTAHYCSTFEHLRDAIRRKRTRRLRRVLCFSTIMRPLFQPILNSNDCSATVVKKFFLILP</sequence>
<organism evidence="1 2">
    <name type="scientific">Elysia marginata</name>
    <dbReference type="NCBI Taxonomy" id="1093978"/>
    <lineage>
        <taxon>Eukaryota</taxon>
        <taxon>Metazoa</taxon>
        <taxon>Spiralia</taxon>
        <taxon>Lophotrochozoa</taxon>
        <taxon>Mollusca</taxon>
        <taxon>Gastropoda</taxon>
        <taxon>Heterobranchia</taxon>
        <taxon>Euthyneura</taxon>
        <taxon>Panpulmonata</taxon>
        <taxon>Sacoglossa</taxon>
        <taxon>Placobranchoidea</taxon>
        <taxon>Plakobranchidae</taxon>
        <taxon>Elysia</taxon>
    </lineage>
</organism>
<dbReference type="GO" id="GO:0003676">
    <property type="term" value="F:nucleic acid binding"/>
    <property type="evidence" value="ECO:0007669"/>
    <property type="project" value="InterPro"/>
</dbReference>
<accession>A0AAV4IR93</accession>